<evidence type="ECO:0000256" key="1">
    <source>
        <dbReference type="SAM" id="Phobius"/>
    </source>
</evidence>
<keyword evidence="1" id="KW-0812">Transmembrane</keyword>
<comment type="caution">
    <text evidence="2">The sequence shown here is derived from an EMBL/GenBank/DDBJ whole genome shotgun (WGS) entry which is preliminary data.</text>
</comment>
<dbReference type="AlphaFoldDB" id="A0AAN7SN21"/>
<sequence>MLPCGNTSPFGRLLFYILLFFASGGLTLEEALQMAYNDDLDVDQIYIEPPEGGAITDEDSGEEDEGGLVDNLSRNQLNAQVQLVLHGEDVEFVEPETEHVEKVAYDDIEWIKGDLEKKLQNVYSSEYESFKTSAREIFELFIDNDVLSLLIEVRTI</sequence>
<dbReference type="Proteomes" id="UP001353858">
    <property type="component" value="Unassembled WGS sequence"/>
</dbReference>
<keyword evidence="3" id="KW-1185">Reference proteome</keyword>
<accession>A0AAN7SN21</accession>
<reference evidence="3" key="1">
    <citation type="submission" date="2023-01" db="EMBL/GenBank/DDBJ databases">
        <title>Key to firefly adult light organ development and bioluminescence: homeobox transcription factors regulate luciferase expression and transportation to peroxisome.</title>
        <authorList>
            <person name="Fu X."/>
        </authorList>
    </citation>
    <scope>NUCLEOTIDE SEQUENCE [LARGE SCALE GENOMIC DNA]</scope>
</reference>
<evidence type="ECO:0000313" key="2">
    <source>
        <dbReference type="EMBL" id="KAK4877378.1"/>
    </source>
</evidence>
<dbReference type="EMBL" id="JARPUR010000004">
    <property type="protein sequence ID" value="KAK4877378.1"/>
    <property type="molecule type" value="Genomic_DNA"/>
</dbReference>
<keyword evidence="1" id="KW-0472">Membrane</keyword>
<organism evidence="2 3">
    <name type="scientific">Aquatica leii</name>
    <dbReference type="NCBI Taxonomy" id="1421715"/>
    <lineage>
        <taxon>Eukaryota</taxon>
        <taxon>Metazoa</taxon>
        <taxon>Ecdysozoa</taxon>
        <taxon>Arthropoda</taxon>
        <taxon>Hexapoda</taxon>
        <taxon>Insecta</taxon>
        <taxon>Pterygota</taxon>
        <taxon>Neoptera</taxon>
        <taxon>Endopterygota</taxon>
        <taxon>Coleoptera</taxon>
        <taxon>Polyphaga</taxon>
        <taxon>Elateriformia</taxon>
        <taxon>Elateroidea</taxon>
        <taxon>Lampyridae</taxon>
        <taxon>Luciolinae</taxon>
        <taxon>Aquatica</taxon>
    </lineage>
</organism>
<keyword evidence="1" id="KW-1133">Transmembrane helix</keyword>
<gene>
    <name evidence="2" type="ORF">RN001_009884</name>
</gene>
<feature type="transmembrane region" description="Helical" evidence="1">
    <location>
        <begin position="12"/>
        <end position="28"/>
    </location>
</feature>
<proteinExistence type="predicted"/>
<name>A0AAN7SN21_9COLE</name>
<evidence type="ECO:0000313" key="3">
    <source>
        <dbReference type="Proteomes" id="UP001353858"/>
    </source>
</evidence>
<protein>
    <submittedName>
        <fullName evidence="2">Uncharacterized protein</fullName>
    </submittedName>
</protein>